<dbReference type="InterPro" id="IPR006143">
    <property type="entry name" value="RND_pump_MFP"/>
</dbReference>
<evidence type="ECO:0000256" key="2">
    <source>
        <dbReference type="ARBA" id="ARBA00009477"/>
    </source>
</evidence>
<evidence type="ECO:0000256" key="5">
    <source>
        <dbReference type="SAM" id="MobiDB-lite"/>
    </source>
</evidence>
<dbReference type="RefSeq" id="WP_100327965.1">
    <property type="nucleotide sequence ID" value="NZ_PENF01000001.1"/>
</dbReference>
<dbReference type="Proteomes" id="UP000229102">
    <property type="component" value="Unassembled WGS sequence"/>
</dbReference>
<evidence type="ECO:0000259" key="9">
    <source>
        <dbReference type="Pfam" id="PF25990"/>
    </source>
</evidence>
<name>A0AAJ3RSE5_PREIN</name>
<dbReference type="AlphaFoldDB" id="A0AAJ3RSE5"/>
<dbReference type="PANTHER" id="PTHR32347">
    <property type="entry name" value="EFFLUX SYSTEM COMPONENT YKNX-RELATED"/>
    <property type="match status" value="1"/>
</dbReference>
<protein>
    <submittedName>
        <fullName evidence="10">Efflux transporter periplasmic adaptor subunit</fullName>
    </submittedName>
</protein>
<organism evidence="10 11">
    <name type="scientific">Prevotella intermedia</name>
    <dbReference type="NCBI Taxonomy" id="28131"/>
    <lineage>
        <taxon>Bacteria</taxon>
        <taxon>Pseudomonadati</taxon>
        <taxon>Bacteroidota</taxon>
        <taxon>Bacteroidia</taxon>
        <taxon>Bacteroidales</taxon>
        <taxon>Prevotellaceae</taxon>
        <taxon>Prevotella</taxon>
    </lineage>
</organism>
<evidence type="ECO:0000256" key="1">
    <source>
        <dbReference type="ARBA" id="ARBA00004196"/>
    </source>
</evidence>
<feature type="domain" description="Multidrug resistance protein MdtA-like alpha-helical hairpin" evidence="7">
    <location>
        <begin position="124"/>
        <end position="187"/>
    </location>
</feature>
<feature type="region of interest" description="Disordered" evidence="5">
    <location>
        <begin position="408"/>
        <end position="434"/>
    </location>
</feature>
<dbReference type="Gene3D" id="1.10.287.470">
    <property type="entry name" value="Helix hairpin bin"/>
    <property type="match status" value="1"/>
</dbReference>
<dbReference type="Gene3D" id="2.40.50.100">
    <property type="match status" value="2"/>
</dbReference>
<keyword evidence="6" id="KW-0812">Transmembrane</keyword>
<dbReference type="EMBL" id="PENF01000001">
    <property type="protein sequence ID" value="PJI19920.1"/>
    <property type="molecule type" value="Genomic_DNA"/>
</dbReference>
<evidence type="ECO:0000259" key="7">
    <source>
        <dbReference type="Pfam" id="PF25876"/>
    </source>
</evidence>
<keyword evidence="6" id="KW-1133">Transmembrane helix</keyword>
<dbReference type="Pfam" id="PF25990">
    <property type="entry name" value="Beta-barrel_YknX"/>
    <property type="match status" value="1"/>
</dbReference>
<dbReference type="GO" id="GO:0030313">
    <property type="term" value="C:cell envelope"/>
    <property type="evidence" value="ECO:0007669"/>
    <property type="project" value="UniProtKB-SubCell"/>
</dbReference>
<dbReference type="SUPFAM" id="SSF111369">
    <property type="entry name" value="HlyD-like secretion proteins"/>
    <property type="match status" value="2"/>
</dbReference>
<dbReference type="InterPro" id="IPR058636">
    <property type="entry name" value="Beta-barrel_YknX"/>
</dbReference>
<keyword evidence="6" id="KW-0472">Membrane</keyword>
<comment type="caution">
    <text evidence="10">The sequence shown here is derived from an EMBL/GenBank/DDBJ whole genome shotgun (WGS) entry which is preliminary data.</text>
</comment>
<evidence type="ECO:0000313" key="10">
    <source>
        <dbReference type="EMBL" id="PJI19920.1"/>
    </source>
</evidence>
<keyword evidence="3 4" id="KW-0175">Coiled coil</keyword>
<dbReference type="InterPro" id="IPR058625">
    <property type="entry name" value="MdtA-like_BSH"/>
</dbReference>
<dbReference type="InterPro" id="IPR058624">
    <property type="entry name" value="MdtA-like_HH"/>
</dbReference>
<sequence length="434" mass="46289">MKKKISKVWILVGAIVIVAIVAFFLTKGGDTENVSFDTAAVGEANIQNSVTATGTIEAVTTVTVGTQVSGIVNHLYVDYNSVVKKGQVIAELDKTNLLSQLNSAKAALASAKANVASAQDNVVKVQADLRSAEANIGYQRANFSRYTTLHNKGLISATDYESARLTYQQAEASVAACHQQVAQARAQVVTARQQVAQSQEQVNQAQTNLGYATITSPIDGVVISKSVEEGQTVAASFSTPELFTIAKDLTNMRVIAAVDEADIGDVKTGERVSFTVDAYPDDTFAGMVTQVRQKATTTNNVVTYEVVISASNADLKLKPGLTANVTIYTQERTGVLSVPSKALRFTPTKETIGKQYTIQDITNAKNKVWTLEGNVVKAHRVSIGMTDGNHTEVLSGIAKGKKVITSLSVSAPSKDDDDDNSERSPFAPGPRKKN</sequence>
<dbReference type="Gene3D" id="2.40.420.20">
    <property type="match status" value="1"/>
</dbReference>
<evidence type="ECO:0000256" key="6">
    <source>
        <dbReference type="SAM" id="Phobius"/>
    </source>
</evidence>
<dbReference type="NCBIfam" id="TIGR01730">
    <property type="entry name" value="RND_mfp"/>
    <property type="match status" value="1"/>
</dbReference>
<reference evidence="10 11" key="1">
    <citation type="submission" date="2017-11" db="EMBL/GenBank/DDBJ databases">
        <title>Genome sequencing of Prevotella intermedia KCOM 2698.</title>
        <authorList>
            <person name="Kook J.-K."/>
            <person name="Park S.-N."/>
            <person name="Lim Y.K."/>
        </authorList>
    </citation>
    <scope>NUCLEOTIDE SEQUENCE [LARGE SCALE GENOMIC DNA]</scope>
    <source>
        <strain evidence="10 11">KCOM 2698</strain>
    </source>
</reference>
<feature type="coiled-coil region" evidence="4">
    <location>
        <begin position="167"/>
        <end position="208"/>
    </location>
</feature>
<feature type="domain" description="YknX-like beta-barrel" evidence="9">
    <location>
        <begin position="252"/>
        <end position="327"/>
    </location>
</feature>
<evidence type="ECO:0000256" key="3">
    <source>
        <dbReference type="ARBA" id="ARBA00023054"/>
    </source>
</evidence>
<accession>A0AAJ3RSE5</accession>
<dbReference type="PANTHER" id="PTHR32347:SF14">
    <property type="entry name" value="EFFLUX SYSTEM COMPONENT YKNX-RELATED"/>
    <property type="match status" value="1"/>
</dbReference>
<evidence type="ECO:0000259" key="8">
    <source>
        <dbReference type="Pfam" id="PF25917"/>
    </source>
</evidence>
<comment type="subcellular location">
    <subcellularLocation>
        <location evidence="1">Cell envelope</location>
    </subcellularLocation>
</comment>
<feature type="coiled-coil region" evidence="4">
    <location>
        <begin position="94"/>
        <end position="135"/>
    </location>
</feature>
<comment type="similarity">
    <text evidence="2">Belongs to the membrane fusion protein (MFP) (TC 8.A.1) family.</text>
</comment>
<dbReference type="GO" id="GO:0016020">
    <property type="term" value="C:membrane"/>
    <property type="evidence" value="ECO:0007669"/>
    <property type="project" value="InterPro"/>
</dbReference>
<dbReference type="InterPro" id="IPR050465">
    <property type="entry name" value="UPF0194_transport"/>
</dbReference>
<dbReference type="Pfam" id="PF25917">
    <property type="entry name" value="BSH_RND"/>
    <property type="match status" value="1"/>
</dbReference>
<dbReference type="Gene3D" id="2.40.30.170">
    <property type="match status" value="1"/>
</dbReference>
<evidence type="ECO:0000256" key="4">
    <source>
        <dbReference type="SAM" id="Coils"/>
    </source>
</evidence>
<feature type="domain" description="Multidrug resistance protein MdtA-like barrel-sandwich hybrid" evidence="8">
    <location>
        <begin position="61"/>
        <end position="240"/>
    </location>
</feature>
<proteinExistence type="inferred from homology"/>
<feature type="transmembrane region" description="Helical" evidence="6">
    <location>
        <begin position="7"/>
        <end position="25"/>
    </location>
</feature>
<evidence type="ECO:0000313" key="11">
    <source>
        <dbReference type="Proteomes" id="UP000229102"/>
    </source>
</evidence>
<dbReference type="Pfam" id="PF25876">
    <property type="entry name" value="HH_MFP_RND"/>
    <property type="match status" value="1"/>
</dbReference>
<gene>
    <name evidence="10" type="ORF">CTM53_03240</name>
</gene>
<dbReference type="GO" id="GO:0022857">
    <property type="term" value="F:transmembrane transporter activity"/>
    <property type="evidence" value="ECO:0007669"/>
    <property type="project" value="InterPro"/>
</dbReference>